<dbReference type="Gene3D" id="3.40.1110.10">
    <property type="entry name" value="Calcium-transporting ATPase, cytoplasmic domain N"/>
    <property type="match status" value="1"/>
</dbReference>
<keyword evidence="2" id="KW-0812">Transmembrane</keyword>
<sequence length="150" mass="17495">MVLIMARAGIREVHFLPFNPVDKRTALIYVDNNDGSWHRASKAAPEQIMNLCNLTEYEKKKVHAIIEKFAERELRSLDVARQFGFMFIALIWKFDFSPFMVLIIAILNDETIGSPFCIDVEFKWCSFTAYILVLGRLFLKSRRMELSELI</sequence>
<keyword evidence="3" id="KW-0378">Hydrolase</keyword>
<dbReference type="EMBL" id="PSQE01000005">
    <property type="protein sequence ID" value="RHN55086.1"/>
    <property type="molecule type" value="Genomic_DNA"/>
</dbReference>
<dbReference type="GO" id="GO:0000166">
    <property type="term" value="F:nucleotide binding"/>
    <property type="evidence" value="ECO:0007669"/>
    <property type="project" value="InterPro"/>
</dbReference>
<dbReference type="SUPFAM" id="SSF81660">
    <property type="entry name" value="Metal cation-transporting ATPase, ATP-binding domain N"/>
    <property type="match status" value="1"/>
</dbReference>
<evidence type="ECO:0000256" key="2">
    <source>
        <dbReference type="SAM" id="Phobius"/>
    </source>
</evidence>
<dbReference type="InterPro" id="IPR023299">
    <property type="entry name" value="ATPase_P-typ_cyto_dom_N"/>
</dbReference>
<dbReference type="EC" id="3.6.3.6" evidence="3"/>
<protein>
    <submittedName>
        <fullName evidence="3">Putative proton-exporting ATPase</fullName>
        <ecNumber evidence="3">3.6.3.6</ecNumber>
    </submittedName>
</protein>
<gene>
    <name evidence="3" type="ORF">MtrunA17_Chr5g0413881</name>
</gene>
<keyword evidence="2" id="KW-0472">Membrane</keyword>
<keyword evidence="2" id="KW-1133">Transmembrane helix</keyword>
<dbReference type="Proteomes" id="UP000265566">
    <property type="component" value="Chromosome 5"/>
</dbReference>
<comment type="caution">
    <text evidence="3">The sequence shown here is derived from an EMBL/GenBank/DDBJ whole genome shotgun (WGS) entry which is preliminary data.</text>
</comment>
<dbReference type="Gramene" id="rna30214">
    <property type="protein sequence ID" value="RHN55086.1"/>
    <property type="gene ID" value="gene30214"/>
</dbReference>
<accession>A0A396HP07</accession>
<proteinExistence type="predicted"/>
<evidence type="ECO:0000256" key="1">
    <source>
        <dbReference type="ARBA" id="ARBA00022842"/>
    </source>
</evidence>
<organism evidence="3">
    <name type="scientific">Medicago truncatula</name>
    <name type="common">Barrel medic</name>
    <name type="synonym">Medicago tribuloides</name>
    <dbReference type="NCBI Taxonomy" id="3880"/>
    <lineage>
        <taxon>Eukaryota</taxon>
        <taxon>Viridiplantae</taxon>
        <taxon>Streptophyta</taxon>
        <taxon>Embryophyta</taxon>
        <taxon>Tracheophyta</taxon>
        <taxon>Spermatophyta</taxon>
        <taxon>Magnoliopsida</taxon>
        <taxon>eudicotyledons</taxon>
        <taxon>Gunneridae</taxon>
        <taxon>Pentapetalae</taxon>
        <taxon>rosids</taxon>
        <taxon>fabids</taxon>
        <taxon>Fabales</taxon>
        <taxon>Fabaceae</taxon>
        <taxon>Papilionoideae</taxon>
        <taxon>50 kb inversion clade</taxon>
        <taxon>NPAAA clade</taxon>
        <taxon>Hologalegina</taxon>
        <taxon>IRL clade</taxon>
        <taxon>Trifolieae</taxon>
        <taxon>Medicago</taxon>
    </lineage>
</organism>
<keyword evidence="1" id="KW-0460">Magnesium</keyword>
<dbReference type="AlphaFoldDB" id="A0A396HP07"/>
<name>A0A396HP07_MEDTR</name>
<feature type="transmembrane region" description="Helical" evidence="2">
    <location>
        <begin position="83"/>
        <end position="108"/>
    </location>
</feature>
<feature type="transmembrane region" description="Helical" evidence="2">
    <location>
        <begin position="120"/>
        <end position="139"/>
    </location>
</feature>
<dbReference type="PANTHER" id="PTHR42861">
    <property type="entry name" value="CALCIUM-TRANSPORTING ATPASE"/>
    <property type="match status" value="1"/>
</dbReference>
<evidence type="ECO:0000313" key="3">
    <source>
        <dbReference type="EMBL" id="RHN55086.1"/>
    </source>
</evidence>
<dbReference type="GO" id="GO:0016787">
    <property type="term" value="F:hydrolase activity"/>
    <property type="evidence" value="ECO:0007669"/>
    <property type="project" value="UniProtKB-KW"/>
</dbReference>
<reference evidence="3" key="1">
    <citation type="journal article" date="2018" name="Nat. Plants">
        <title>Whole-genome landscape of Medicago truncatula symbiotic genes.</title>
        <authorList>
            <person name="Pecrix Y."/>
            <person name="Gamas P."/>
            <person name="Carrere S."/>
        </authorList>
    </citation>
    <scope>NUCLEOTIDE SEQUENCE</scope>
    <source>
        <tissue evidence="3">Leaves</tissue>
    </source>
</reference>